<feature type="region of interest" description="Disordered" evidence="1">
    <location>
        <begin position="1"/>
        <end position="34"/>
    </location>
</feature>
<evidence type="ECO:0000313" key="2">
    <source>
        <dbReference type="EMBL" id="CEK61430.1"/>
    </source>
</evidence>
<evidence type="ECO:0000256" key="1">
    <source>
        <dbReference type="SAM" id="MobiDB-lite"/>
    </source>
</evidence>
<name>A0A0B6Z177_9EUPU</name>
<proteinExistence type="predicted"/>
<reference evidence="2" key="1">
    <citation type="submission" date="2014-12" db="EMBL/GenBank/DDBJ databases">
        <title>Insight into the proteome of Arion vulgaris.</title>
        <authorList>
            <person name="Aradska J."/>
            <person name="Bulat T."/>
            <person name="Smidak R."/>
            <person name="Sarate P."/>
            <person name="Gangsoo J."/>
            <person name="Sialana F."/>
            <person name="Bilban M."/>
            <person name="Lubec G."/>
        </authorList>
    </citation>
    <scope>NUCLEOTIDE SEQUENCE</scope>
    <source>
        <tissue evidence="2">Skin</tissue>
    </source>
</reference>
<gene>
    <name evidence="2" type="primary">ORF42233</name>
</gene>
<dbReference type="EMBL" id="HACG01014565">
    <property type="protein sequence ID" value="CEK61430.1"/>
    <property type="molecule type" value="Transcribed_RNA"/>
</dbReference>
<sequence>VPTIKSRAASLAAKSLAGGGRRSGDHSTSFGMPKNVLSSSSSIASILTASATNQQTIRQTGSSPCLDNLPDDEPNPDAFKIFNLRP</sequence>
<protein>
    <submittedName>
        <fullName evidence="2">Uncharacterized protein</fullName>
    </submittedName>
</protein>
<feature type="compositionally biased region" description="Low complexity" evidence="1">
    <location>
        <begin position="1"/>
        <end position="16"/>
    </location>
</feature>
<feature type="non-terminal residue" evidence="2">
    <location>
        <position position="86"/>
    </location>
</feature>
<feature type="region of interest" description="Disordered" evidence="1">
    <location>
        <begin position="52"/>
        <end position="86"/>
    </location>
</feature>
<feature type="compositionally biased region" description="Polar residues" evidence="1">
    <location>
        <begin position="53"/>
        <end position="63"/>
    </location>
</feature>
<dbReference type="AlphaFoldDB" id="A0A0B6Z177"/>
<feature type="non-terminal residue" evidence="2">
    <location>
        <position position="1"/>
    </location>
</feature>
<accession>A0A0B6Z177</accession>
<organism evidence="2">
    <name type="scientific">Arion vulgaris</name>
    <dbReference type="NCBI Taxonomy" id="1028688"/>
    <lineage>
        <taxon>Eukaryota</taxon>
        <taxon>Metazoa</taxon>
        <taxon>Spiralia</taxon>
        <taxon>Lophotrochozoa</taxon>
        <taxon>Mollusca</taxon>
        <taxon>Gastropoda</taxon>
        <taxon>Heterobranchia</taxon>
        <taxon>Euthyneura</taxon>
        <taxon>Panpulmonata</taxon>
        <taxon>Eupulmonata</taxon>
        <taxon>Stylommatophora</taxon>
        <taxon>Helicina</taxon>
        <taxon>Arionoidea</taxon>
        <taxon>Arionidae</taxon>
        <taxon>Arion</taxon>
    </lineage>
</organism>